<dbReference type="InterPro" id="IPR029064">
    <property type="entry name" value="Ribosomal_eL30-like_sf"/>
</dbReference>
<dbReference type="EMBL" id="SORO01000001">
    <property type="protein sequence ID" value="TDY71165.1"/>
    <property type="molecule type" value="Genomic_DNA"/>
</dbReference>
<sequence>MFQGRTLKISVKNSEFQILLALRTNRSKRSQEKEVFVEGTECIKQLIDARWEITRILFRDGVRLSQWAESVLKKYPKAKQFEVSSDLFLELSEKENPSELIVTAKIHRNDFQNLDPPTHPFYLLFDRPSDLGNFGSILRSADAFQVDVVFVLGHSIDVYDPKVIRASLGSIFHTKLVFLESVASLELFLRKEKKRCNLQVIGSDSSGTESLEKTNLQTPVLIILGNEAKGMSVHLQSLCDLIVKIPMSGVVNSLNVACAGSILLWEVTRNKTRTKLSESV</sequence>
<dbReference type="InterPro" id="IPR054578">
    <property type="entry name" value="SpoU_sub_bind-like_N"/>
</dbReference>
<dbReference type="Gene3D" id="3.30.1330.30">
    <property type="match status" value="1"/>
</dbReference>
<feature type="domain" description="SpoU L30e-like N-terminal" evidence="4">
    <location>
        <begin position="13"/>
        <end position="97"/>
    </location>
</feature>
<evidence type="ECO:0000256" key="2">
    <source>
        <dbReference type="ARBA" id="ARBA00022679"/>
    </source>
</evidence>
<dbReference type="InterPro" id="IPR001537">
    <property type="entry name" value="SpoU_MeTrfase"/>
</dbReference>
<dbReference type="AlphaFoldDB" id="A0A4R8MVP7"/>
<accession>A0A4R8MVP7</accession>
<dbReference type="PANTHER" id="PTHR43191">
    <property type="entry name" value="RRNA METHYLTRANSFERASE 3"/>
    <property type="match status" value="1"/>
</dbReference>
<dbReference type="OrthoDB" id="9794400at2"/>
<keyword evidence="6" id="KW-1185">Reference proteome</keyword>
<proteinExistence type="predicted"/>
<comment type="caution">
    <text evidence="5">The sequence shown here is derived from an EMBL/GenBank/DDBJ whole genome shotgun (WGS) entry which is preliminary data.</text>
</comment>
<dbReference type="InterPro" id="IPR029028">
    <property type="entry name" value="Alpha/beta_knot_MTases"/>
</dbReference>
<feature type="domain" description="tRNA/rRNA methyltransferase SpoU type" evidence="3">
    <location>
        <begin position="121"/>
        <end position="265"/>
    </location>
</feature>
<keyword evidence="1 5" id="KW-0489">Methyltransferase</keyword>
<dbReference type="GO" id="GO:0008173">
    <property type="term" value="F:RNA methyltransferase activity"/>
    <property type="evidence" value="ECO:0007669"/>
    <property type="project" value="InterPro"/>
</dbReference>
<dbReference type="GO" id="GO:0006396">
    <property type="term" value="P:RNA processing"/>
    <property type="evidence" value="ECO:0007669"/>
    <property type="project" value="InterPro"/>
</dbReference>
<dbReference type="Pfam" id="PF00588">
    <property type="entry name" value="SpoU_methylase"/>
    <property type="match status" value="1"/>
</dbReference>
<evidence type="ECO:0000256" key="1">
    <source>
        <dbReference type="ARBA" id="ARBA00022603"/>
    </source>
</evidence>
<gene>
    <name evidence="5" type="ORF">CLV96_0120</name>
</gene>
<name>A0A4R8MVP7_LEPME</name>
<dbReference type="PANTHER" id="PTHR43191:SF2">
    <property type="entry name" value="RRNA METHYLTRANSFERASE 3, MITOCHONDRIAL"/>
    <property type="match status" value="1"/>
</dbReference>
<dbReference type="RefSeq" id="WP_004783695.1">
    <property type="nucleotide sequence ID" value="NZ_SORO01000001.1"/>
</dbReference>
<dbReference type="Gene3D" id="3.40.1280.10">
    <property type="match status" value="1"/>
</dbReference>
<reference evidence="5 6" key="1">
    <citation type="submission" date="2019-03" db="EMBL/GenBank/DDBJ databases">
        <title>Genomic Encyclopedia of Archaeal and Bacterial Type Strains, Phase II (KMG-II): from individual species to whole genera.</title>
        <authorList>
            <person name="Goeker M."/>
        </authorList>
    </citation>
    <scope>NUCLEOTIDE SEQUENCE [LARGE SCALE GENOMIC DNA]</scope>
    <source>
        <strain evidence="5 6">DSM 21537</strain>
    </source>
</reference>
<dbReference type="GO" id="GO:0032259">
    <property type="term" value="P:methylation"/>
    <property type="evidence" value="ECO:0007669"/>
    <property type="project" value="UniProtKB-KW"/>
</dbReference>
<dbReference type="SUPFAM" id="SSF75217">
    <property type="entry name" value="alpha/beta knot"/>
    <property type="match status" value="1"/>
</dbReference>
<dbReference type="SUPFAM" id="SSF55315">
    <property type="entry name" value="L30e-like"/>
    <property type="match status" value="1"/>
</dbReference>
<dbReference type="InterPro" id="IPR029026">
    <property type="entry name" value="tRNA_m1G_MTases_N"/>
</dbReference>
<keyword evidence="2 5" id="KW-0808">Transferase</keyword>
<dbReference type="GeneID" id="79825478"/>
<protein>
    <submittedName>
        <fullName evidence="5">TrmH family RNA methyltransferase</fullName>
    </submittedName>
</protein>
<organism evidence="5 6">
    <name type="scientific">Leptospira meyeri</name>
    <dbReference type="NCBI Taxonomy" id="29508"/>
    <lineage>
        <taxon>Bacteria</taxon>
        <taxon>Pseudomonadati</taxon>
        <taxon>Spirochaetota</taxon>
        <taxon>Spirochaetia</taxon>
        <taxon>Leptospirales</taxon>
        <taxon>Leptospiraceae</taxon>
        <taxon>Leptospira</taxon>
    </lineage>
</organism>
<evidence type="ECO:0000259" key="3">
    <source>
        <dbReference type="Pfam" id="PF00588"/>
    </source>
</evidence>
<dbReference type="STRING" id="1193051.LEP1GSC017_3849"/>
<evidence type="ECO:0000313" key="6">
    <source>
        <dbReference type="Proteomes" id="UP000294684"/>
    </source>
</evidence>
<dbReference type="GO" id="GO:0003723">
    <property type="term" value="F:RNA binding"/>
    <property type="evidence" value="ECO:0007669"/>
    <property type="project" value="InterPro"/>
</dbReference>
<evidence type="ECO:0000313" key="5">
    <source>
        <dbReference type="EMBL" id="TDY71165.1"/>
    </source>
</evidence>
<dbReference type="InterPro" id="IPR051259">
    <property type="entry name" value="rRNA_Methyltransferase"/>
</dbReference>
<dbReference type="Proteomes" id="UP000294684">
    <property type="component" value="Unassembled WGS sequence"/>
</dbReference>
<dbReference type="Pfam" id="PF22655">
    <property type="entry name" value="SpoU_sub_bind_like"/>
    <property type="match status" value="1"/>
</dbReference>
<evidence type="ECO:0000259" key="4">
    <source>
        <dbReference type="Pfam" id="PF22655"/>
    </source>
</evidence>